<gene>
    <name evidence="3" type="ORF">SSS_8386</name>
</gene>
<accession>A0A834VBH3</accession>
<keyword evidence="5" id="KW-1185">Reference proteome</keyword>
<protein>
    <submittedName>
        <fullName evidence="3 4">Uncharacterized protein</fullName>
    </submittedName>
</protein>
<dbReference type="EMBL" id="WVUK01000065">
    <property type="protein sequence ID" value="KAF7489194.1"/>
    <property type="molecule type" value="Genomic_DNA"/>
</dbReference>
<feature type="compositionally biased region" description="Basic and acidic residues" evidence="1">
    <location>
        <begin position="1"/>
        <end position="12"/>
    </location>
</feature>
<feature type="compositionally biased region" description="Acidic residues" evidence="1">
    <location>
        <begin position="303"/>
        <end position="323"/>
    </location>
</feature>
<feature type="transmembrane region" description="Helical" evidence="2">
    <location>
        <begin position="139"/>
        <end position="158"/>
    </location>
</feature>
<feature type="transmembrane region" description="Helical" evidence="2">
    <location>
        <begin position="71"/>
        <end position="93"/>
    </location>
</feature>
<keyword evidence="2" id="KW-0812">Transmembrane</keyword>
<reference evidence="5" key="1">
    <citation type="journal article" date="2020" name="PLoS Negl. Trop. Dis.">
        <title>High-quality nuclear genome for Sarcoptes scabiei-A critical resource for a neglected parasite.</title>
        <authorList>
            <person name="Korhonen P.K."/>
            <person name="Gasser R.B."/>
            <person name="Ma G."/>
            <person name="Wang T."/>
            <person name="Stroehlein A.J."/>
            <person name="Young N.D."/>
            <person name="Ang C.S."/>
            <person name="Fernando D.D."/>
            <person name="Lu H.C."/>
            <person name="Taylor S."/>
            <person name="Reynolds S.L."/>
            <person name="Mofiz E."/>
            <person name="Najaraj S.H."/>
            <person name="Gowda H."/>
            <person name="Madugundu A."/>
            <person name="Renuse S."/>
            <person name="Holt D."/>
            <person name="Pandey A."/>
            <person name="Papenfuss A.T."/>
            <person name="Fischer K."/>
        </authorList>
    </citation>
    <scope>NUCLEOTIDE SEQUENCE [LARGE SCALE GENOMIC DNA]</scope>
</reference>
<dbReference type="OrthoDB" id="10448151at2759"/>
<feature type="region of interest" description="Disordered" evidence="1">
    <location>
        <begin position="1"/>
        <end position="24"/>
    </location>
</feature>
<reference evidence="3" key="2">
    <citation type="submission" date="2020-01" db="EMBL/GenBank/DDBJ databases">
        <authorList>
            <person name="Korhonen P.K.K."/>
            <person name="Guangxu M.G."/>
            <person name="Wang T.W."/>
            <person name="Stroehlein A.J.S."/>
            <person name="Young N.D."/>
            <person name="Ang C.-S.A."/>
            <person name="Fernando D.W.F."/>
            <person name="Lu H.L."/>
            <person name="Taylor S.T."/>
            <person name="Ehtesham M.E.M."/>
            <person name="Najaraj S.H.N."/>
            <person name="Harsha G.H.G."/>
            <person name="Madugundu A.M."/>
            <person name="Renuse S.R."/>
            <person name="Holt D.H."/>
            <person name="Pandey A.P."/>
            <person name="Papenfuss A.P."/>
            <person name="Gasser R.B.G."/>
            <person name="Fischer K.F."/>
        </authorList>
    </citation>
    <scope>NUCLEOTIDE SEQUENCE</scope>
    <source>
        <strain evidence="3">SSS_KF_BRIS2020</strain>
    </source>
</reference>
<feature type="transmembrane region" description="Helical" evidence="2">
    <location>
        <begin position="113"/>
        <end position="132"/>
    </location>
</feature>
<evidence type="ECO:0000256" key="1">
    <source>
        <dbReference type="SAM" id="MobiDB-lite"/>
    </source>
</evidence>
<sequence>MVKIGFKNDKSKDHHHHRHLEREDGNNEKIKIERKLKNKIQTKRRFLSQLKSSNVNSCSLKNFIRIRFINYCIYSMIIFMLICIVMAIILVFWSPSSEMIFLQLRQNHQQQAIILILVFISINYLIGFIGLWRSNIIALTIFSLINFSMAIVCWLNFINNKSNSFSYNNNNNIEAIKLEKNYIQSNSIVFDQNKTDNDDDDDVDVKDESNRDSFHSRLSFVKNFGKFDLEQFEQQQQNREHHQKQEPKYLLSNLILLILFGSTSLLTILLIVQKIRQKWRNLSKKSIYNTITNFYQPVIQIDPYDDADDDDDDDEDRDGDGVDVENLDLVDQNDYTNYYYYFNRNEQKHQTICTFIDSKDTANDVEKEDEEYEKNRCNRTKFDGYRLIV</sequence>
<evidence type="ECO:0000313" key="4">
    <source>
        <dbReference type="EnsemblMetazoa" id="KAF7489194.1"/>
    </source>
</evidence>
<organism evidence="3">
    <name type="scientific">Sarcoptes scabiei</name>
    <name type="common">Itch mite</name>
    <name type="synonym">Acarus scabiei</name>
    <dbReference type="NCBI Taxonomy" id="52283"/>
    <lineage>
        <taxon>Eukaryota</taxon>
        <taxon>Metazoa</taxon>
        <taxon>Ecdysozoa</taxon>
        <taxon>Arthropoda</taxon>
        <taxon>Chelicerata</taxon>
        <taxon>Arachnida</taxon>
        <taxon>Acari</taxon>
        <taxon>Acariformes</taxon>
        <taxon>Sarcoptiformes</taxon>
        <taxon>Astigmata</taxon>
        <taxon>Psoroptidia</taxon>
        <taxon>Sarcoptoidea</taxon>
        <taxon>Sarcoptidae</taxon>
        <taxon>Sarcoptinae</taxon>
        <taxon>Sarcoptes</taxon>
    </lineage>
</organism>
<dbReference type="Proteomes" id="UP000070412">
    <property type="component" value="Unassembled WGS sequence"/>
</dbReference>
<feature type="transmembrane region" description="Helical" evidence="2">
    <location>
        <begin position="249"/>
        <end position="272"/>
    </location>
</feature>
<keyword evidence="2" id="KW-1133">Transmembrane helix</keyword>
<reference evidence="4" key="3">
    <citation type="submission" date="2022-06" db="UniProtKB">
        <authorList>
            <consortium name="EnsemblMetazoa"/>
        </authorList>
    </citation>
    <scope>IDENTIFICATION</scope>
</reference>
<name>A0A834VBH3_SARSC</name>
<dbReference type="AlphaFoldDB" id="A0A834VBH3"/>
<evidence type="ECO:0000313" key="3">
    <source>
        <dbReference type="EMBL" id="KAF7489194.1"/>
    </source>
</evidence>
<keyword evidence="2" id="KW-0472">Membrane</keyword>
<feature type="region of interest" description="Disordered" evidence="1">
    <location>
        <begin position="302"/>
        <end position="323"/>
    </location>
</feature>
<proteinExistence type="predicted"/>
<evidence type="ECO:0000313" key="5">
    <source>
        <dbReference type="Proteomes" id="UP000070412"/>
    </source>
</evidence>
<evidence type="ECO:0000256" key="2">
    <source>
        <dbReference type="SAM" id="Phobius"/>
    </source>
</evidence>
<dbReference type="EnsemblMetazoa" id="SSS_8386s_mrna">
    <property type="protein sequence ID" value="KAF7489194.1"/>
    <property type="gene ID" value="SSS_8386"/>
</dbReference>